<keyword evidence="1" id="KW-0812">Transmembrane</keyword>
<feature type="transmembrane region" description="Helical" evidence="1">
    <location>
        <begin position="89"/>
        <end position="110"/>
    </location>
</feature>
<evidence type="ECO:0000256" key="1">
    <source>
        <dbReference type="SAM" id="Phobius"/>
    </source>
</evidence>
<feature type="transmembrane region" description="Helical" evidence="1">
    <location>
        <begin position="43"/>
        <end position="68"/>
    </location>
</feature>
<dbReference type="PROSITE" id="PS51257">
    <property type="entry name" value="PROKAR_LIPOPROTEIN"/>
    <property type="match status" value="1"/>
</dbReference>
<gene>
    <name evidence="2" type="ORF">KBB96_09520</name>
</gene>
<keyword evidence="1" id="KW-0472">Membrane</keyword>
<proteinExistence type="predicted"/>
<organism evidence="2 3">
    <name type="scientific">Luteolibacter ambystomatis</name>
    <dbReference type="NCBI Taxonomy" id="2824561"/>
    <lineage>
        <taxon>Bacteria</taxon>
        <taxon>Pseudomonadati</taxon>
        <taxon>Verrucomicrobiota</taxon>
        <taxon>Verrucomicrobiia</taxon>
        <taxon>Verrucomicrobiales</taxon>
        <taxon>Verrucomicrobiaceae</taxon>
        <taxon>Luteolibacter</taxon>
    </lineage>
</organism>
<protein>
    <submittedName>
        <fullName evidence="2">Uncharacterized protein</fullName>
    </submittedName>
</protein>
<dbReference type="AlphaFoldDB" id="A0A975J338"/>
<sequence>MIKDPQALFATIVWTTAAACLPVVLPLAQWILGMKVLGDVANFFLTLTHLAVGIAVFCLVLWFSITYYDWRTRPPERQDPAMFKNPKALTAAILWTIPAAYMPCALTIALSHLGGFLREGMLGMLLGGVGFFLGIAGFLAVLGYSMFYYRRRTQPMAAGGI</sequence>
<feature type="transmembrane region" description="Helical" evidence="1">
    <location>
        <begin position="7"/>
        <end position="31"/>
    </location>
</feature>
<dbReference type="EMBL" id="CP073100">
    <property type="protein sequence ID" value="QUE53118.1"/>
    <property type="molecule type" value="Genomic_DNA"/>
</dbReference>
<accession>A0A975J338</accession>
<dbReference type="KEGG" id="lamb:KBB96_09520"/>
<evidence type="ECO:0000313" key="2">
    <source>
        <dbReference type="EMBL" id="QUE53118.1"/>
    </source>
</evidence>
<evidence type="ECO:0000313" key="3">
    <source>
        <dbReference type="Proteomes" id="UP000676169"/>
    </source>
</evidence>
<name>A0A975J338_9BACT</name>
<feature type="transmembrane region" description="Helical" evidence="1">
    <location>
        <begin position="122"/>
        <end position="147"/>
    </location>
</feature>
<keyword evidence="1" id="KW-1133">Transmembrane helix</keyword>
<dbReference type="RefSeq" id="WP_211634462.1">
    <property type="nucleotide sequence ID" value="NZ_CP073100.1"/>
</dbReference>
<keyword evidence="3" id="KW-1185">Reference proteome</keyword>
<dbReference type="Proteomes" id="UP000676169">
    <property type="component" value="Chromosome"/>
</dbReference>
<reference evidence="2" key="1">
    <citation type="submission" date="2021-04" db="EMBL/GenBank/DDBJ databases">
        <title>Luteolibacter sp. 32A isolated from the skin of an Anderson's salamander (Ambystoma andersonii).</title>
        <authorList>
            <person name="Spergser J."/>
            <person name="Busse H.-J."/>
        </authorList>
    </citation>
    <scope>NUCLEOTIDE SEQUENCE</scope>
    <source>
        <strain evidence="2">32A</strain>
    </source>
</reference>